<reference evidence="2 3" key="1">
    <citation type="journal article" date="2017" name="Genome Announc.">
        <title>Draft Genome Sequence of Agrobacterium tumefaciens Biovar 1 Strain 186, Isolated from Walnut.</title>
        <authorList>
            <person name="Poret-Peterson A.T."/>
            <person name="Bhatnagar S."/>
            <person name="McClean A.E."/>
            <person name="Kluepfel D.A."/>
        </authorList>
    </citation>
    <scope>NUCLEOTIDE SEQUENCE [LARGE SCALE GENOMIC DNA]</scope>
    <source>
        <strain evidence="2 3">186</strain>
    </source>
</reference>
<dbReference type="EMBL" id="CP042276">
    <property type="protein sequence ID" value="QDY97492.1"/>
    <property type="molecule type" value="Genomic_DNA"/>
</dbReference>
<dbReference type="AlphaFoldDB" id="A0AAP9E9N9"/>
<proteinExistence type="predicted"/>
<feature type="signal peptide" evidence="1">
    <location>
        <begin position="1"/>
        <end position="24"/>
    </location>
</feature>
<dbReference type="Proteomes" id="UP000222296">
    <property type="component" value="Plasmid pAt"/>
</dbReference>
<evidence type="ECO:0000313" key="2">
    <source>
        <dbReference type="EMBL" id="QDY97492.1"/>
    </source>
</evidence>
<protein>
    <submittedName>
        <fullName evidence="2">Uncharacterized protein</fullName>
    </submittedName>
</protein>
<keyword evidence="2" id="KW-0614">Plasmid</keyword>
<gene>
    <name evidence="2" type="ORF">CG010_025220</name>
</gene>
<geneLocation type="plasmid" evidence="3">
    <name>pat</name>
</geneLocation>
<feature type="chain" id="PRO_5042829651" evidence="1">
    <location>
        <begin position="25"/>
        <end position="107"/>
    </location>
</feature>
<organism evidence="2 3">
    <name type="scientific">Agrobacterium tumefaciens</name>
    <dbReference type="NCBI Taxonomy" id="358"/>
    <lineage>
        <taxon>Bacteria</taxon>
        <taxon>Pseudomonadati</taxon>
        <taxon>Pseudomonadota</taxon>
        <taxon>Alphaproteobacteria</taxon>
        <taxon>Hyphomicrobiales</taxon>
        <taxon>Rhizobiaceae</taxon>
        <taxon>Rhizobium/Agrobacterium group</taxon>
        <taxon>Agrobacterium</taxon>
        <taxon>Agrobacterium tumefaciens complex</taxon>
    </lineage>
</organism>
<evidence type="ECO:0000313" key="3">
    <source>
        <dbReference type="Proteomes" id="UP000222296"/>
    </source>
</evidence>
<keyword evidence="1" id="KW-0732">Signal</keyword>
<evidence type="ECO:0000256" key="1">
    <source>
        <dbReference type="SAM" id="SignalP"/>
    </source>
</evidence>
<dbReference type="RefSeq" id="WP_099086641.1">
    <property type="nucleotide sequence ID" value="NZ_CP042276.1"/>
</dbReference>
<sequence>MTKIQKLVISVVMTAVPLVAYADAADRFARFEAGVRAVEDRCNDYYSLVDATIGSNLTNEEYERAKSQLQVLRPRIAKTLAHMSCEEAAEAVAEMGGLPYLKVWERR</sequence>
<accession>A0AAP9E9N9</accession>
<name>A0AAP9E9N9_AGRTU</name>